<evidence type="ECO:0000256" key="1">
    <source>
        <dbReference type="ARBA" id="ARBA00006484"/>
    </source>
</evidence>
<dbReference type="PANTHER" id="PTHR43477">
    <property type="entry name" value="DIHYDROANTICAPSIN 7-DEHYDROGENASE"/>
    <property type="match status" value="1"/>
</dbReference>
<name>A0A917WP17_9ACTN</name>
<dbReference type="AlphaFoldDB" id="A0A917WP17"/>
<dbReference type="SUPFAM" id="SSF51735">
    <property type="entry name" value="NAD(P)-binding Rossmann-fold domains"/>
    <property type="match status" value="1"/>
</dbReference>
<dbReference type="CDD" id="cd05233">
    <property type="entry name" value="SDR_c"/>
    <property type="match status" value="1"/>
</dbReference>
<sequence>MRSFVVTGGARGVGRAVADRLLAGGDAVVVVDLHPDPADGSGVGRRRTVIGSAADPAVAAEALRVAEQAAPLAGWVNNAAVFRDVDPLTAGPAAVLELVEANLAPAVTGSIAAVAHLVAAGRPGAVVTVSSHQAQRPVRGALCYSTAKAAVEGLTRALAVEYGPLGIRCNSVALGSIDTERYRDLLAARGPEGAGRIEADMARLHPVGRVGTPDEVAEAVSFLLSDAASFVNGVVLPVDGGRSVRGADPEES</sequence>
<dbReference type="InterPro" id="IPR051122">
    <property type="entry name" value="SDR_DHRS6-like"/>
</dbReference>
<proteinExistence type="inferred from homology"/>
<dbReference type="InterPro" id="IPR002347">
    <property type="entry name" value="SDR_fam"/>
</dbReference>
<dbReference type="PRINTS" id="PR00080">
    <property type="entry name" value="SDRFAMILY"/>
</dbReference>
<evidence type="ECO:0000256" key="2">
    <source>
        <dbReference type="ARBA" id="ARBA00023002"/>
    </source>
</evidence>
<keyword evidence="4" id="KW-1185">Reference proteome</keyword>
<dbReference type="InterPro" id="IPR020904">
    <property type="entry name" value="Sc_DH/Rdtase_CS"/>
</dbReference>
<protein>
    <submittedName>
        <fullName evidence="3">Short-chain dehydrogenase/reductase</fullName>
    </submittedName>
</protein>
<dbReference type="Proteomes" id="UP000655208">
    <property type="component" value="Unassembled WGS sequence"/>
</dbReference>
<dbReference type="PRINTS" id="PR00081">
    <property type="entry name" value="GDHRDH"/>
</dbReference>
<accession>A0A917WP17</accession>
<dbReference type="PROSITE" id="PS00061">
    <property type="entry name" value="ADH_SHORT"/>
    <property type="match status" value="1"/>
</dbReference>
<reference evidence="3" key="2">
    <citation type="submission" date="2020-09" db="EMBL/GenBank/DDBJ databases">
        <authorList>
            <person name="Sun Q."/>
            <person name="Zhou Y."/>
        </authorList>
    </citation>
    <scope>NUCLEOTIDE SEQUENCE</scope>
    <source>
        <strain evidence="3">CGMCC 4.7308</strain>
    </source>
</reference>
<keyword evidence="2" id="KW-0560">Oxidoreductase</keyword>
<evidence type="ECO:0000313" key="4">
    <source>
        <dbReference type="Proteomes" id="UP000655208"/>
    </source>
</evidence>
<gene>
    <name evidence="3" type="ORF">GCM10011594_43090</name>
</gene>
<dbReference type="InterPro" id="IPR036291">
    <property type="entry name" value="NAD(P)-bd_dom_sf"/>
</dbReference>
<dbReference type="Gene3D" id="3.40.50.720">
    <property type="entry name" value="NAD(P)-binding Rossmann-like Domain"/>
    <property type="match status" value="1"/>
</dbReference>
<comment type="similarity">
    <text evidence="1">Belongs to the short-chain dehydrogenases/reductases (SDR) family.</text>
</comment>
<reference evidence="3" key="1">
    <citation type="journal article" date="2014" name="Int. J. Syst. Evol. Microbiol.">
        <title>Complete genome sequence of Corynebacterium casei LMG S-19264T (=DSM 44701T), isolated from a smear-ripened cheese.</title>
        <authorList>
            <consortium name="US DOE Joint Genome Institute (JGI-PGF)"/>
            <person name="Walter F."/>
            <person name="Albersmeier A."/>
            <person name="Kalinowski J."/>
            <person name="Ruckert C."/>
        </authorList>
    </citation>
    <scope>NUCLEOTIDE SEQUENCE</scope>
    <source>
        <strain evidence="3">CGMCC 4.7308</strain>
    </source>
</reference>
<dbReference type="EMBL" id="BMNA01000020">
    <property type="protein sequence ID" value="GGM18372.1"/>
    <property type="molecule type" value="Genomic_DNA"/>
</dbReference>
<dbReference type="PANTHER" id="PTHR43477:SF1">
    <property type="entry name" value="DIHYDROANTICAPSIN 7-DEHYDROGENASE"/>
    <property type="match status" value="1"/>
</dbReference>
<evidence type="ECO:0000313" key="3">
    <source>
        <dbReference type="EMBL" id="GGM18372.1"/>
    </source>
</evidence>
<dbReference type="GO" id="GO:0016491">
    <property type="term" value="F:oxidoreductase activity"/>
    <property type="evidence" value="ECO:0007669"/>
    <property type="project" value="UniProtKB-KW"/>
</dbReference>
<dbReference type="RefSeq" id="WP_229674743.1">
    <property type="nucleotide sequence ID" value="NZ_BMNA01000020.1"/>
</dbReference>
<comment type="caution">
    <text evidence="3">The sequence shown here is derived from an EMBL/GenBank/DDBJ whole genome shotgun (WGS) entry which is preliminary data.</text>
</comment>
<dbReference type="Pfam" id="PF13561">
    <property type="entry name" value="adh_short_C2"/>
    <property type="match status" value="1"/>
</dbReference>
<organism evidence="3 4">
    <name type="scientific">Nakamurella endophytica</name>
    <dbReference type="NCBI Taxonomy" id="1748367"/>
    <lineage>
        <taxon>Bacteria</taxon>
        <taxon>Bacillati</taxon>
        <taxon>Actinomycetota</taxon>
        <taxon>Actinomycetes</taxon>
        <taxon>Nakamurellales</taxon>
        <taxon>Nakamurellaceae</taxon>
        <taxon>Nakamurella</taxon>
    </lineage>
</organism>